<organism evidence="9 10">
    <name type="scientific">Glacieibacterium arshaanense</name>
    <dbReference type="NCBI Taxonomy" id="2511025"/>
    <lineage>
        <taxon>Bacteria</taxon>
        <taxon>Pseudomonadati</taxon>
        <taxon>Pseudomonadota</taxon>
        <taxon>Alphaproteobacteria</taxon>
        <taxon>Sphingomonadales</taxon>
        <taxon>Sphingosinicellaceae</taxon>
        <taxon>Glacieibacterium</taxon>
    </lineage>
</organism>
<proteinExistence type="predicted"/>
<dbReference type="PROSITE" id="PS51007">
    <property type="entry name" value="CYTC"/>
    <property type="match status" value="1"/>
</dbReference>
<accession>A0A4Y9EPA8</accession>
<dbReference type="EMBL" id="SIHO01000002">
    <property type="protein sequence ID" value="TFU03915.1"/>
    <property type="molecule type" value="Genomic_DNA"/>
</dbReference>
<dbReference type="PRINTS" id="PR00604">
    <property type="entry name" value="CYTCHRMECIAB"/>
</dbReference>
<dbReference type="Gene3D" id="1.10.760.10">
    <property type="entry name" value="Cytochrome c-like domain"/>
    <property type="match status" value="1"/>
</dbReference>
<gene>
    <name evidence="9" type="ORF">EUV02_11670</name>
</gene>
<reference evidence="9 10" key="1">
    <citation type="submission" date="2019-02" db="EMBL/GenBank/DDBJ databases">
        <title>Polymorphobacter sp. isolated from the lake at the Tibet of China.</title>
        <authorList>
            <person name="Li A."/>
        </authorList>
    </citation>
    <scope>NUCLEOTIDE SEQUENCE [LARGE SCALE GENOMIC DNA]</scope>
    <source>
        <strain evidence="9 10">DJ1R-1</strain>
    </source>
</reference>
<evidence type="ECO:0000313" key="9">
    <source>
        <dbReference type="EMBL" id="TFU03915.1"/>
    </source>
</evidence>
<keyword evidence="3 6" id="KW-0479">Metal-binding</keyword>
<sequence>MLGRAAIAATLCIASAALADGDAEKGHAVFHTQCAICHRITPDGAKSIGPNLFGVVGRKSGTLAGYSYSSAMKASNLTWNDATLEQYLPAPMKLIPGIKMTYAGLKNPAQLADLIAYLNTAK</sequence>
<dbReference type="PANTHER" id="PTHR11961">
    <property type="entry name" value="CYTOCHROME C"/>
    <property type="match status" value="1"/>
</dbReference>
<evidence type="ECO:0000256" key="2">
    <source>
        <dbReference type="ARBA" id="ARBA00022617"/>
    </source>
</evidence>
<keyword evidence="4" id="KW-0249">Electron transport</keyword>
<dbReference type="SUPFAM" id="SSF46626">
    <property type="entry name" value="Cytochrome c"/>
    <property type="match status" value="1"/>
</dbReference>
<evidence type="ECO:0000256" key="5">
    <source>
        <dbReference type="ARBA" id="ARBA00023004"/>
    </source>
</evidence>
<keyword evidence="10" id="KW-1185">Reference proteome</keyword>
<dbReference type="InterPro" id="IPR002327">
    <property type="entry name" value="Cyt_c_1A/1B"/>
</dbReference>
<evidence type="ECO:0000256" key="1">
    <source>
        <dbReference type="ARBA" id="ARBA00022448"/>
    </source>
</evidence>
<evidence type="ECO:0000313" key="10">
    <source>
        <dbReference type="Proteomes" id="UP000297737"/>
    </source>
</evidence>
<dbReference type="GO" id="GO:0046872">
    <property type="term" value="F:metal ion binding"/>
    <property type="evidence" value="ECO:0007669"/>
    <property type="project" value="UniProtKB-KW"/>
</dbReference>
<dbReference type="Pfam" id="PF00034">
    <property type="entry name" value="Cytochrom_C"/>
    <property type="match status" value="1"/>
</dbReference>
<comment type="caution">
    <text evidence="9">The sequence shown here is derived from an EMBL/GenBank/DDBJ whole genome shotgun (WGS) entry which is preliminary data.</text>
</comment>
<protein>
    <submittedName>
        <fullName evidence="9">Cytochrome c family protein</fullName>
    </submittedName>
</protein>
<evidence type="ECO:0000259" key="8">
    <source>
        <dbReference type="PROSITE" id="PS51007"/>
    </source>
</evidence>
<keyword evidence="7" id="KW-0732">Signal</keyword>
<evidence type="ECO:0000256" key="4">
    <source>
        <dbReference type="ARBA" id="ARBA00022982"/>
    </source>
</evidence>
<dbReference type="OrthoDB" id="9805828at2"/>
<feature type="chain" id="PRO_5021244283" evidence="7">
    <location>
        <begin position="20"/>
        <end position="122"/>
    </location>
</feature>
<dbReference type="InterPro" id="IPR009056">
    <property type="entry name" value="Cyt_c-like_dom"/>
</dbReference>
<dbReference type="GO" id="GO:0009055">
    <property type="term" value="F:electron transfer activity"/>
    <property type="evidence" value="ECO:0007669"/>
    <property type="project" value="InterPro"/>
</dbReference>
<dbReference type="InterPro" id="IPR036909">
    <property type="entry name" value="Cyt_c-like_dom_sf"/>
</dbReference>
<evidence type="ECO:0000256" key="7">
    <source>
        <dbReference type="SAM" id="SignalP"/>
    </source>
</evidence>
<dbReference type="GO" id="GO:0020037">
    <property type="term" value="F:heme binding"/>
    <property type="evidence" value="ECO:0007669"/>
    <property type="project" value="InterPro"/>
</dbReference>
<keyword evidence="1" id="KW-0813">Transport</keyword>
<keyword evidence="2 6" id="KW-0349">Heme</keyword>
<feature type="signal peptide" evidence="7">
    <location>
        <begin position="1"/>
        <end position="19"/>
    </location>
</feature>
<keyword evidence="5 6" id="KW-0408">Iron</keyword>
<name>A0A4Y9EPA8_9SPHN</name>
<dbReference type="Proteomes" id="UP000297737">
    <property type="component" value="Unassembled WGS sequence"/>
</dbReference>
<feature type="domain" description="Cytochrome c" evidence="8">
    <location>
        <begin position="21"/>
        <end position="122"/>
    </location>
</feature>
<evidence type="ECO:0000256" key="6">
    <source>
        <dbReference type="PROSITE-ProRule" id="PRU00433"/>
    </source>
</evidence>
<dbReference type="AlphaFoldDB" id="A0A4Y9EPA8"/>
<evidence type="ECO:0000256" key="3">
    <source>
        <dbReference type="ARBA" id="ARBA00022723"/>
    </source>
</evidence>